<organism evidence="1 2">
    <name type="scientific">Haemaphysalis longicornis</name>
    <name type="common">Bush tick</name>
    <dbReference type="NCBI Taxonomy" id="44386"/>
    <lineage>
        <taxon>Eukaryota</taxon>
        <taxon>Metazoa</taxon>
        <taxon>Ecdysozoa</taxon>
        <taxon>Arthropoda</taxon>
        <taxon>Chelicerata</taxon>
        <taxon>Arachnida</taxon>
        <taxon>Acari</taxon>
        <taxon>Parasitiformes</taxon>
        <taxon>Ixodida</taxon>
        <taxon>Ixodoidea</taxon>
        <taxon>Ixodidae</taxon>
        <taxon>Haemaphysalinae</taxon>
        <taxon>Haemaphysalis</taxon>
    </lineage>
</organism>
<keyword evidence="2" id="KW-1185">Reference proteome</keyword>
<dbReference type="Proteomes" id="UP000821853">
    <property type="component" value="Chromosome 3"/>
</dbReference>
<dbReference type="PANTHER" id="PTHR47526:SF3">
    <property type="entry name" value="PHD-TYPE DOMAIN-CONTAINING PROTEIN"/>
    <property type="match status" value="1"/>
</dbReference>
<comment type="caution">
    <text evidence="1">The sequence shown here is derived from an EMBL/GenBank/DDBJ whole genome shotgun (WGS) entry which is preliminary data.</text>
</comment>
<evidence type="ECO:0000313" key="1">
    <source>
        <dbReference type="EMBL" id="KAH9371047.1"/>
    </source>
</evidence>
<evidence type="ECO:0000313" key="2">
    <source>
        <dbReference type="Proteomes" id="UP000821853"/>
    </source>
</evidence>
<dbReference type="AlphaFoldDB" id="A0A9J6G808"/>
<name>A0A9J6G808_HAELO</name>
<proteinExistence type="predicted"/>
<reference evidence="1 2" key="1">
    <citation type="journal article" date="2020" name="Cell">
        <title>Large-Scale Comparative Analyses of Tick Genomes Elucidate Their Genetic Diversity and Vector Capacities.</title>
        <authorList>
            <consortium name="Tick Genome and Microbiome Consortium (TIGMIC)"/>
            <person name="Jia N."/>
            <person name="Wang J."/>
            <person name="Shi W."/>
            <person name="Du L."/>
            <person name="Sun Y."/>
            <person name="Zhan W."/>
            <person name="Jiang J.F."/>
            <person name="Wang Q."/>
            <person name="Zhang B."/>
            <person name="Ji P."/>
            <person name="Bell-Sakyi L."/>
            <person name="Cui X.M."/>
            <person name="Yuan T.T."/>
            <person name="Jiang B.G."/>
            <person name="Yang W.F."/>
            <person name="Lam T.T."/>
            <person name="Chang Q.C."/>
            <person name="Ding S.J."/>
            <person name="Wang X.J."/>
            <person name="Zhu J.G."/>
            <person name="Ruan X.D."/>
            <person name="Zhao L."/>
            <person name="Wei J.T."/>
            <person name="Ye R.Z."/>
            <person name="Que T.C."/>
            <person name="Du C.H."/>
            <person name="Zhou Y.H."/>
            <person name="Cheng J.X."/>
            <person name="Dai P.F."/>
            <person name="Guo W.B."/>
            <person name="Han X.H."/>
            <person name="Huang E.J."/>
            <person name="Li L.F."/>
            <person name="Wei W."/>
            <person name="Gao Y.C."/>
            <person name="Liu J.Z."/>
            <person name="Shao H.Z."/>
            <person name="Wang X."/>
            <person name="Wang C.C."/>
            <person name="Yang T.C."/>
            <person name="Huo Q.B."/>
            <person name="Li W."/>
            <person name="Chen H.Y."/>
            <person name="Chen S.E."/>
            <person name="Zhou L.G."/>
            <person name="Ni X.B."/>
            <person name="Tian J.H."/>
            <person name="Sheng Y."/>
            <person name="Liu T."/>
            <person name="Pan Y.S."/>
            <person name="Xia L.Y."/>
            <person name="Li J."/>
            <person name="Zhao F."/>
            <person name="Cao W.C."/>
        </authorList>
    </citation>
    <scope>NUCLEOTIDE SEQUENCE [LARGE SCALE GENOMIC DNA]</scope>
    <source>
        <strain evidence="1">HaeL-2018</strain>
    </source>
</reference>
<dbReference type="PANTHER" id="PTHR47526">
    <property type="entry name" value="ATP-DEPENDENT DNA HELICASE"/>
    <property type="match status" value="1"/>
</dbReference>
<dbReference type="OrthoDB" id="6757988at2759"/>
<dbReference type="VEuPathDB" id="VectorBase:HLOH_063818"/>
<dbReference type="EMBL" id="JABSTR010000005">
    <property type="protein sequence ID" value="KAH9371047.1"/>
    <property type="molecule type" value="Genomic_DNA"/>
</dbReference>
<protein>
    <submittedName>
        <fullName evidence="1">Uncharacterized protein</fullName>
    </submittedName>
</protein>
<sequence length="256" mass="28814">MATARQKQSCPPYLVDYWVRRMLTTKKKSALCDGVDPYTCAGTDTTAGVKLLLVTTHADIVNYLVLSTSYVSLPKMKAYSLEAHNYFTSGRVSSMTAMRLPPKRVIMLSKVRLYFKIISIHIRESQTCTQRTNVWLPAHRSGTEYKRLRDIDFASLKKKKSHMGAFPERSFDEQQEVRTEASALRPPTAEELSTFYSNIDDGGLPPAIFMVLTERVTDLCHPEAVSLPTSDSCCATKLSLRTCLNSSLVLKTRFLN</sequence>
<gene>
    <name evidence="1" type="ORF">HPB48_011435</name>
</gene>
<accession>A0A9J6G808</accession>